<dbReference type="GO" id="GO:0046872">
    <property type="term" value="F:metal ion binding"/>
    <property type="evidence" value="ECO:0007669"/>
    <property type="project" value="UniProtKB-KW"/>
</dbReference>
<dbReference type="GO" id="GO:0005737">
    <property type="term" value="C:cytoplasm"/>
    <property type="evidence" value="ECO:0007669"/>
    <property type="project" value="TreeGrafter"/>
</dbReference>
<reference evidence="6" key="1">
    <citation type="submission" date="2018-01" db="EMBL/GenBank/DDBJ databases">
        <title>Complete genome of Tamlana sp. UJ94.</title>
        <authorList>
            <person name="Jung J."/>
            <person name="Chung D."/>
            <person name="Bae S.S."/>
            <person name="Baek K."/>
        </authorList>
    </citation>
    <scope>NUCLEOTIDE SEQUENCE [LARGE SCALE GENOMIC DNA]</scope>
    <source>
        <strain evidence="6">UJ94</strain>
    </source>
</reference>
<evidence type="ECO:0000313" key="5">
    <source>
        <dbReference type="EMBL" id="AUS05488.1"/>
    </source>
</evidence>
<comment type="similarity">
    <text evidence="1">Belongs to the HpcH/HpaI aldolase family.</text>
</comment>
<dbReference type="OrthoDB" id="86160at2"/>
<evidence type="ECO:0000313" key="6">
    <source>
        <dbReference type="Proteomes" id="UP000236592"/>
    </source>
</evidence>
<accession>A0A2I7SHW7</accession>
<evidence type="ECO:0000256" key="3">
    <source>
        <dbReference type="ARBA" id="ARBA00023239"/>
    </source>
</evidence>
<organism evidence="5 6">
    <name type="scientific">Pseudotamlana carrageenivorans</name>
    <dbReference type="NCBI Taxonomy" id="2069432"/>
    <lineage>
        <taxon>Bacteria</taxon>
        <taxon>Pseudomonadati</taxon>
        <taxon>Bacteroidota</taxon>
        <taxon>Flavobacteriia</taxon>
        <taxon>Flavobacteriales</taxon>
        <taxon>Flavobacteriaceae</taxon>
        <taxon>Pseudotamlana</taxon>
    </lineage>
</organism>
<dbReference type="RefSeq" id="WP_102995515.1">
    <property type="nucleotide sequence ID" value="NZ_CP025938.1"/>
</dbReference>
<evidence type="ECO:0000259" key="4">
    <source>
        <dbReference type="Pfam" id="PF03328"/>
    </source>
</evidence>
<dbReference type="PANTHER" id="PTHR30502:SF0">
    <property type="entry name" value="PHOSPHOENOLPYRUVATE CARBOXYLASE FAMILY PROTEIN"/>
    <property type="match status" value="1"/>
</dbReference>
<dbReference type="Pfam" id="PF03328">
    <property type="entry name" value="HpcH_HpaI"/>
    <property type="match status" value="1"/>
</dbReference>
<dbReference type="InterPro" id="IPR015813">
    <property type="entry name" value="Pyrv/PenolPyrv_kinase-like_dom"/>
</dbReference>
<dbReference type="AlphaFoldDB" id="A0A2I7SHW7"/>
<sequence>MGLLDSKNHVLGPFMKISDPALVEISAFAGFDFVIIDLEHGPNNFQTIQGHIRAAQAKNIVPVVRVPEINENMISKALDIGAAYVQVPQIENAEDAKRVVKAAKFYPEGARGVCRYVRAADYAAMPKEDYFSSANKNTGVIIHIEGNTAFNNIDEILKVDGVDVIFIGPYDMSQSCGVPGQVNHPSVISKMKEIVEKANAQGVVVGTFVESASSAKQWMDLGVQYISYAVDVGIYYDACKSIVDEVNTYAENTFLKSS</sequence>
<dbReference type="PANTHER" id="PTHR30502">
    <property type="entry name" value="2-KETO-3-DEOXY-L-RHAMNONATE ALDOLASE"/>
    <property type="match status" value="1"/>
</dbReference>
<dbReference type="InterPro" id="IPR050251">
    <property type="entry name" value="HpcH-HpaI_aldolase"/>
</dbReference>
<feature type="domain" description="HpcH/HpaI aldolase/citrate lyase" evidence="4">
    <location>
        <begin position="14"/>
        <end position="236"/>
    </location>
</feature>
<dbReference type="EMBL" id="CP025938">
    <property type="protein sequence ID" value="AUS05488.1"/>
    <property type="molecule type" value="Genomic_DNA"/>
</dbReference>
<dbReference type="Proteomes" id="UP000236592">
    <property type="component" value="Chromosome"/>
</dbReference>
<name>A0A2I7SHW7_9FLAO</name>
<dbReference type="SUPFAM" id="SSF51621">
    <property type="entry name" value="Phosphoenolpyruvate/pyruvate domain"/>
    <property type="match status" value="1"/>
</dbReference>
<keyword evidence="6" id="KW-1185">Reference proteome</keyword>
<dbReference type="Gene3D" id="3.20.20.60">
    <property type="entry name" value="Phosphoenolpyruvate-binding domains"/>
    <property type="match status" value="1"/>
</dbReference>
<evidence type="ECO:0000256" key="2">
    <source>
        <dbReference type="ARBA" id="ARBA00022723"/>
    </source>
</evidence>
<dbReference type="KEGG" id="taj:C1A40_08415"/>
<protein>
    <submittedName>
        <fullName evidence="5">Aldolase</fullName>
    </submittedName>
</protein>
<dbReference type="InterPro" id="IPR040442">
    <property type="entry name" value="Pyrv_kinase-like_dom_sf"/>
</dbReference>
<dbReference type="GO" id="GO:0016832">
    <property type="term" value="F:aldehyde-lyase activity"/>
    <property type="evidence" value="ECO:0007669"/>
    <property type="project" value="TreeGrafter"/>
</dbReference>
<keyword evidence="2" id="KW-0479">Metal-binding</keyword>
<evidence type="ECO:0000256" key="1">
    <source>
        <dbReference type="ARBA" id="ARBA00005568"/>
    </source>
</evidence>
<proteinExistence type="inferred from homology"/>
<gene>
    <name evidence="5" type="ORF">C1A40_08415</name>
</gene>
<dbReference type="InterPro" id="IPR005000">
    <property type="entry name" value="Aldolase/citrate-lyase_domain"/>
</dbReference>
<keyword evidence="3" id="KW-0456">Lyase</keyword>